<proteinExistence type="predicted"/>
<dbReference type="InterPro" id="IPR006439">
    <property type="entry name" value="HAD-SF_hydro_IA"/>
</dbReference>
<dbReference type="InterPro" id="IPR041492">
    <property type="entry name" value="HAD_2"/>
</dbReference>
<dbReference type="PANTHER" id="PTHR46470">
    <property type="entry name" value="N-ACYLNEURAMINATE-9-PHOSPHATASE"/>
    <property type="match status" value="1"/>
</dbReference>
<evidence type="ECO:0000313" key="5">
    <source>
        <dbReference type="Proteomes" id="UP001344906"/>
    </source>
</evidence>
<dbReference type="Proteomes" id="UP001344906">
    <property type="component" value="Unassembled WGS sequence"/>
</dbReference>
<reference evidence="4 5" key="1">
    <citation type="submission" date="2023-02" db="EMBL/GenBank/DDBJ databases">
        <title>Dictyobacter halimunensis sp. nov., a new member of the class Ktedonobacteria from forest soil in a geothermal area.</title>
        <authorList>
            <person name="Rachmania M.K."/>
            <person name="Ningsih F."/>
            <person name="Sakai Y."/>
            <person name="Yabe S."/>
            <person name="Yokota A."/>
            <person name="Sjamsuridzal W."/>
        </authorList>
    </citation>
    <scope>NUCLEOTIDE SEQUENCE [LARGE SCALE GENOMIC DNA]</scope>
    <source>
        <strain evidence="4 5">S3.2.2.5</strain>
    </source>
</reference>
<keyword evidence="2" id="KW-0378">Hydrolase</keyword>
<accession>A0ABQ6G4C1</accession>
<dbReference type="EMBL" id="BSRI01000002">
    <property type="protein sequence ID" value="GLV59936.1"/>
    <property type="molecule type" value="Genomic_DNA"/>
</dbReference>
<dbReference type="InterPro" id="IPR023214">
    <property type="entry name" value="HAD_sf"/>
</dbReference>
<gene>
    <name evidence="4" type="ORF">KDH_67600</name>
</gene>
<dbReference type="Gene3D" id="1.20.120.1600">
    <property type="match status" value="1"/>
</dbReference>
<dbReference type="Gene3D" id="3.40.50.1000">
    <property type="entry name" value="HAD superfamily/HAD-like"/>
    <property type="match status" value="1"/>
</dbReference>
<dbReference type="PANTHER" id="PTHR46470:SF3">
    <property type="entry name" value="N-ACYLNEURAMINATE-9-PHOSPHATASE"/>
    <property type="match status" value="1"/>
</dbReference>
<evidence type="ECO:0000313" key="4">
    <source>
        <dbReference type="EMBL" id="GLV59936.1"/>
    </source>
</evidence>
<organism evidence="4 5">
    <name type="scientific">Dictyobacter halimunensis</name>
    <dbReference type="NCBI Taxonomy" id="3026934"/>
    <lineage>
        <taxon>Bacteria</taxon>
        <taxon>Bacillati</taxon>
        <taxon>Chloroflexota</taxon>
        <taxon>Ktedonobacteria</taxon>
        <taxon>Ktedonobacterales</taxon>
        <taxon>Dictyobacteraceae</taxon>
        <taxon>Dictyobacter</taxon>
    </lineage>
</organism>
<dbReference type="SFLD" id="SFLDG01129">
    <property type="entry name" value="C1.5:_HAD__Beta-PGM__Phosphata"/>
    <property type="match status" value="1"/>
</dbReference>
<protein>
    <recommendedName>
        <fullName evidence="6">Haloacid dehalogenase</fullName>
    </recommendedName>
</protein>
<dbReference type="InterPro" id="IPR036412">
    <property type="entry name" value="HAD-like_sf"/>
</dbReference>
<dbReference type="InterPro" id="IPR051400">
    <property type="entry name" value="HAD-like_hydrolase"/>
</dbReference>
<sequence>MFVGQNSITIDRTFQCLLFDLGHTLWYRDERDLSQLEREANQRAIDILRQTQQSSPLLSENDSEAGRLLRDMLLKQFKIEIEKDPYIEPLGSTMVQQVLHASGWQNADPALGQAIFDALQVNIARSRRLFADTISTLQKLQTRGFQMGIVTNRYWGGVPFREDLQRMGLLTYLDYGKMAISADLHIRKPNPDIFLHALNACNADVKTTMMVGDSLIADVAGSQQLGIFAVWKPQNYAEIQAHMEANEGISVAEYNQRQMDLFKKEGLAASLAQRIGEDEYPAMECFARGHIRPQLIIDNLSELLSWL</sequence>
<dbReference type="NCBIfam" id="TIGR01549">
    <property type="entry name" value="HAD-SF-IA-v1"/>
    <property type="match status" value="1"/>
</dbReference>
<comment type="cofactor">
    <cofactor evidence="1">
        <name>Mg(2+)</name>
        <dbReference type="ChEBI" id="CHEBI:18420"/>
    </cofactor>
</comment>
<comment type="caution">
    <text evidence="4">The sequence shown here is derived from an EMBL/GenBank/DDBJ whole genome shotgun (WGS) entry which is preliminary data.</text>
</comment>
<evidence type="ECO:0000256" key="3">
    <source>
        <dbReference type="ARBA" id="ARBA00022842"/>
    </source>
</evidence>
<evidence type="ECO:0000256" key="1">
    <source>
        <dbReference type="ARBA" id="ARBA00001946"/>
    </source>
</evidence>
<keyword evidence="5" id="KW-1185">Reference proteome</keyword>
<evidence type="ECO:0008006" key="6">
    <source>
        <dbReference type="Google" id="ProtNLM"/>
    </source>
</evidence>
<dbReference type="SFLD" id="SFLDS00003">
    <property type="entry name" value="Haloacid_Dehalogenase"/>
    <property type="match status" value="1"/>
</dbReference>
<dbReference type="SUPFAM" id="SSF56784">
    <property type="entry name" value="HAD-like"/>
    <property type="match status" value="1"/>
</dbReference>
<dbReference type="Pfam" id="PF13419">
    <property type="entry name" value="HAD_2"/>
    <property type="match status" value="1"/>
</dbReference>
<evidence type="ECO:0000256" key="2">
    <source>
        <dbReference type="ARBA" id="ARBA00022801"/>
    </source>
</evidence>
<name>A0ABQ6G4C1_9CHLR</name>
<keyword evidence="3" id="KW-0460">Magnesium</keyword>